<name>A0A1B9GWN7_9TREE</name>
<sequence length="193" mass="21810">METRDPPTVSDNRAQPSKHTAYASFAGYPPSSGTNPTGFAYLHQPHSSRYTSLQRSSRAPPSGDDTRPEHGKAGRPSEPQELDDGSEEVHDGDQAERSTRYGADETVREMRRRREWQREQYMTTGEVYARIGASLPDPWDTREGVAEEEFPLPPGQMSIFDKQYQQRRNQNQQSEAELHAAALRRFADGSNTQ</sequence>
<dbReference type="AlphaFoldDB" id="A0A1B9GWN7"/>
<protein>
    <submittedName>
        <fullName evidence="2">Uncharacterized protein</fullName>
    </submittedName>
</protein>
<dbReference type="EMBL" id="KI669499">
    <property type="protein sequence ID" value="OCF35325.1"/>
    <property type="molecule type" value="Genomic_DNA"/>
</dbReference>
<gene>
    <name evidence="2" type="ORF">I316_02871</name>
</gene>
<reference evidence="3" key="2">
    <citation type="submission" date="2013-12" db="EMBL/GenBank/DDBJ databases">
        <title>Evolution of pathogenesis and genome organization in the Tremellales.</title>
        <authorList>
            <person name="Cuomo C."/>
            <person name="Litvintseva A."/>
            <person name="Heitman J."/>
            <person name="Chen Y."/>
            <person name="Sun S."/>
            <person name="Springer D."/>
            <person name="Dromer F."/>
            <person name="Young S."/>
            <person name="Zeng Q."/>
            <person name="Chapman S."/>
            <person name="Gujja S."/>
            <person name="Saif S."/>
            <person name="Birren B."/>
        </authorList>
    </citation>
    <scope>NUCLEOTIDE SEQUENCE [LARGE SCALE GENOMIC DNA]</scope>
    <source>
        <strain evidence="3">BCC8398</strain>
    </source>
</reference>
<feature type="compositionally biased region" description="Polar residues" evidence="1">
    <location>
        <begin position="45"/>
        <end position="59"/>
    </location>
</feature>
<feature type="compositionally biased region" description="Polar residues" evidence="1">
    <location>
        <begin position="9"/>
        <end position="18"/>
    </location>
</feature>
<accession>A0A1B9GWN7</accession>
<reference evidence="2 3" key="1">
    <citation type="submission" date="2013-07" db="EMBL/GenBank/DDBJ databases">
        <title>The Genome Sequence of Cryptococcus heveanensis BCC8398.</title>
        <authorList>
            <consortium name="The Broad Institute Genome Sequencing Platform"/>
            <person name="Cuomo C."/>
            <person name="Litvintseva A."/>
            <person name="Chen Y."/>
            <person name="Heitman J."/>
            <person name="Sun S."/>
            <person name="Springer D."/>
            <person name="Dromer F."/>
            <person name="Young S.K."/>
            <person name="Zeng Q."/>
            <person name="Gargeya S."/>
            <person name="Fitzgerald M."/>
            <person name="Abouelleil A."/>
            <person name="Alvarado L."/>
            <person name="Berlin A.M."/>
            <person name="Chapman S.B."/>
            <person name="Dewar J."/>
            <person name="Goldberg J."/>
            <person name="Griggs A."/>
            <person name="Gujja S."/>
            <person name="Hansen M."/>
            <person name="Howarth C."/>
            <person name="Imamovic A."/>
            <person name="Larimer J."/>
            <person name="McCowan C."/>
            <person name="Murphy C."/>
            <person name="Pearson M."/>
            <person name="Priest M."/>
            <person name="Roberts A."/>
            <person name="Saif S."/>
            <person name="Shea T."/>
            <person name="Sykes S."/>
            <person name="Wortman J."/>
            <person name="Nusbaum C."/>
            <person name="Birren B."/>
        </authorList>
    </citation>
    <scope>NUCLEOTIDE SEQUENCE [LARGE SCALE GENOMIC DNA]</scope>
    <source>
        <strain evidence="2 3">BCC8398</strain>
    </source>
</reference>
<evidence type="ECO:0000256" key="1">
    <source>
        <dbReference type="SAM" id="MobiDB-lite"/>
    </source>
</evidence>
<dbReference type="Proteomes" id="UP000092666">
    <property type="component" value="Unassembled WGS sequence"/>
</dbReference>
<evidence type="ECO:0000313" key="2">
    <source>
        <dbReference type="EMBL" id="OCF35325.1"/>
    </source>
</evidence>
<organism evidence="2 3">
    <name type="scientific">Kwoniella heveanensis BCC8398</name>
    <dbReference type="NCBI Taxonomy" id="1296120"/>
    <lineage>
        <taxon>Eukaryota</taxon>
        <taxon>Fungi</taxon>
        <taxon>Dikarya</taxon>
        <taxon>Basidiomycota</taxon>
        <taxon>Agaricomycotina</taxon>
        <taxon>Tremellomycetes</taxon>
        <taxon>Tremellales</taxon>
        <taxon>Cryptococcaceae</taxon>
        <taxon>Kwoniella</taxon>
    </lineage>
</organism>
<keyword evidence="3" id="KW-1185">Reference proteome</keyword>
<feature type="compositionally biased region" description="Basic and acidic residues" evidence="1">
    <location>
        <begin position="87"/>
        <end position="109"/>
    </location>
</feature>
<evidence type="ECO:0000313" key="3">
    <source>
        <dbReference type="Proteomes" id="UP000092666"/>
    </source>
</evidence>
<feature type="region of interest" description="Disordered" evidence="1">
    <location>
        <begin position="1"/>
        <end position="117"/>
    </location>
</feature>
<proteinExistence type="predicted"/>